<gene>
    <name evidence="7" type="ORF">Daesc_000311</name>
</gene>
<dbReference type="PANTHER" id="PTHR31845">
    <property type="entry name" value="FINGER DOMAIN PROTEIN, PUTATIVE-RELATED"/>
    <property type="match status" value="1"/>
</dbReference>
<accession>A0AAX6MYE9</accession>
<proteinExistence type="predicted"/>
<feature type="compositionally biased region" description="Basic and acidic residues" evidence="6">
    <location>
        <begin position="30"/>
        <end position="45"/>
    </location>
</feature>
<organism evidence="7 8">
    <name type="scientific">Daldinia eschscholtzii</name>
    <dbReference type="NCBI Taxonomy" id="292717"/>
    <lineage>
        <taxon>Eukaryota</taxon>
        <taxon>Fungi</taxon>
        <taxon>Dikarya</taxon>
        <taxon>Ascomycota</taxon>
        <taxon>Pezizomycotina</taxon>
        <taxon>Sordariomycetes</taxon>
        <taxon>Xylariomycetidae</taxon>
        <taxon>Xylariales</taxon>
        <taxon>Hypoxylaceae</taxon>
        <taxon>Daldinia</taxon>
    </lineage>
</organism>
<keyword evidence="3" id="KW-0238">DNA-binding</keyword>
<keyword evidence="4" id="KW-0804">Transcription</keyword>
<keyword evidence="8" id="KW-1185">Reference proteome</keyword>
<evidence type="ECO:0000256" key="3">
    <source>
        <dbReference type="ARBA" id="ARBA00023125"/>
    </source>
</evidence>
<dbReference type="AlphaFoldDB" id="A0AAX6MYE9"/>
<evidence type="ECO:0000256" key="1">
    <source>
        <dbReference type="ARBA" id="ARBA00004123"/>
    </source>
</evidence>
<evidence type="ECO:0000256" key="4">
    <source>
        <dbReference type="ARBA" id="ARBA00023163"/>
    </source>
</evidence>
<dbReference type="Proteomes" id="UP001369815">
    <property type="component" value="Unassembled WGS sequence"/>
</dbReference>
<dbReference type="InterPro" id="IPR051089">
    <property type="entry name" value="prtT"/>
</dbReference>
<evidence type="ECO:0000256" key="2">
    <source>
        <dbReference type="ARBA" id="ARBA00023015"/>
    </source>
</evidence>
<keyword evidence="5" id="KW-0539">Nucleus</keyword>
<evidence type="ECO:0000313" key="7">
    <source>
        <dbReference type="EMBL" id="KAK6957524.1"/>
    </source>
</evidence>
<comment type="subcellular location">
    <subcellularLocation>
        <location evidence="1">Nucleus</location>
    </subcellularLocation>
</comment>
<dbReference type="GO" id="GO:0005634">
    <property type="term" value="C:nucleus"/>
    <property type="evidence" value="ECO:0007669"/>
    <property type="project" value="UniProtKB-SubCell"/>
</dbReference>
<dbReference type="EMBL" id="JBANMG010000001">
    <property type="protein sequence ID" value="KAK6957524.1"/>
    <property type="molecule type" value="Genomic_DNA"/>
</dbReference>
<sequence>MGKRRGISRTARLEKKIDELMSSLNSQKETIADRVENEVGNRDEQQETLEPNIEAPSAITTSSVPATQDPEEATTLNMTKPSSSSVSYPDEVSLTEAEEALRKFRDETSGFLPLVYIPSYVRAKQLREMFPFLWLAIMCTVSASPRKRTALGDQARNILVLKVVIHREKSLDLLLGLLILVGWSHLQKRDRPFWTLFSQLIVTLVCDLGLHRPPSDPSMFCAASSASDPRVLDLLKSRPHEEQRAVLGAFLVTSMISNVFKHAPGLRWSPYLDVYLSNLASSSKLHQDESLTAMVKMQLIANQIYDESLYSNSGRFPTLYLSALRSQLRETIREGNLSAETKSHPTTMELFYFTELLINESEISQPVIPRNEPNLRRFEVYQRCLTSIKAYFDTFFSTPTALLGNMSFTSYPRLVTVLKSLHTITTLQDPCWDRATVRKSIDLIPTCDKIIGLFEYLKAASTLLSLDGGEDESYNWGLGVFRKLRAAWQRDLESVDMENTANHESNISDGAPDAGLTVPFNIISDWWLLNVFDDF</sequence>
<name>A0AAX6MYE9_9PEZI</name>
<dbReference type="PANTHER" id="PTHR31845:SF32">
    <property type="entry name" value="MISCELLANEOUS ZN(II)2CYS6 TRANSCRIPTION FACTOR (EUROFUNG)-RELATED"/>
    <property type="match status" value="1"/>
</dbReference>
<feature type="region of interest" description="Disordered" evidence="6">
    <location>
        <begin position="24"/>
        <end position="91"/>
    </location>
</feature>
<evidence type="ECO:0000256" key="5">
    <source>
        <dbReference type="ARBA" id="ARBA00023242"/>
    </source>
</evidence>
<evidence type="ECO:0000256" key="6">
    <source>
        <dbReference type="SAM" id="MobiDB-lite"/>
    </source>
</evidence>
<comment type="caution">
    <text evidence="7">The sequence shown here is derived from an EMBL/GenBank/DDBJ whole genome shotgun (WGS) entry which is preliminary data.</text>
</comment>
<keyword evidence="2" id="KW-0805">Transcription regulation</keyword>
<dbReference type="GO" id="GO:0000981">
    <property type="term" value="F:DNA-binding transcription factor activity, RNA polymerase II-specific"/>
    <property type="evidence" value="ECO:0007669"/>
    <property type="project" value="TreeGrafter"/>
</dbReference>
<dbReference type="GO" id="GO:0000976">
    <property type="term" value="F:transcription cis-regulatory region binding"/>
    <property type="evidence" value="ECO:0007669"/>
    <property type="project" value="TreeGrafter"/>
</dbReference>
<protein>
    <submittedName>
        <fullName evidence="7">Uncharacterized protein</fullName>
    </submittedName>
</protein>
<evidence type="ECO:0000313" key="8">
    <source>
        <dbReference type="Proteomes" id="UP001369815"/>
    </source>
</evidence>
<reference evidence="7 8" key="1">
    <citation type="journal article" date="2024" name="Front Chem Biol">
        <title>Unveiling the potential of Daldinia eschscholtzii MFLUCC 19-0629 through bioactivity and bioinformatics studies for enhanced sustainable agriculture production.</title>
        <authorList>
            <person name="Brooks S."/>
            <person name="Weaver J.A."/>
            <person name="Klomchit A."/>
            <person name="Alharthi S.A."/>
            <person name="Onlamun T."/>
            <person name="Nurani R."/>
            <person name="Vong T.K."/>
            <person name="Alberti F."/>
            <person name="Greco C."/>
        </authorList>
    </citation>
    <scope>NUCLEOTIDE SEQUENCE [LARGE SCALE GENOMIC DNA]</scope>
    <source>
        <strain evidence="7">MFLUCC 19-0629</strain>
    </source>
</reference>